<evidence type="ECO:0000313" key="1">
    <source>
        <dbReference type="EMBL" id="MEY9316790.1"/>
    </source>
</evidence>
<dbReference type="EMBL" id="JBGBZA010000002">
    <property type="protein sequence ID" value="MEY9316790.1"/>
    <property type="molecule type" value="Genomic_DNA"/>
</dbReference>
<evidence type="ECO:0008006" key="3">
    <source>
        <dbReference type="Google" id="ProtNLM"/>
    </source>
</evidence>
<organism evidence="1 2">
    <name type="scientific">Bradyrhizobium elkanii</name>
    <dbReference type="NCBI Taxonomy" id="29448"/>
    <lineage>
        <taxon>Bacteria</taxon>
        <taxon>Pseudomonadati</taxon>
        <taxon>Pseudomonadota</taxon>
        <taxon>Alphaproteobacteria</taxon>
        <taxon>Hyphomicrobiales</taxon>
        <taxon>Nitrobacteraceae</taxon>
        <taxon>Bradyrhizobium</taxon>
    </lineage>
</organism>
<name>A0ABV4F043_BRAEL</name>
<dbReference type="RefSeq" id="WP_253623419.1">
    <property type="nucleotide sequence ID" value="NZ_CP126004.1"/>
</dbReference>
<dbReference type="Proteomes" id="UP001565471">
    <property type="component" value="Unassembled WGS sequence"/>
</dbReference>
<reference evidence="1 2" key="1">
    <citation type="submission" date="2024-07" db="EMBL/GenBank/DDBJ databases">
        <title>Genomic Encyclopedia of Type Strains, Phase V (KMG-V): Genome sequencing to study the core and pangenomes of soil and plant-associated prokaryotes.</title>
        <authorList>
            <person name="Whitman W."/>
        </authorList>
    </citation>
    <scope>NUCLEOTIDE SEQUENCE [LARGE SCALE GENOMIC DNA]</scope>
    <source>
        <strain evidence="1 2">USDA 415</strain>
    </source>
</reference>
<sequence>MTNSPANNPKTLGQIALNAAVKSVGNVDSACYDATVALGLVLAAKQLERMETGETLESDASIKANKATFRAFLKEFAFKGNPVWRDTAHIVDAFAAMKPETRRKAAAEYIDKKAKGSRLIDGLARLKTQSMRLMTDVVTNHADTLRNLRALKEAGADANGQMEHFHSFVAETYGTTYAALESALAPTPKQKQEVNPIDAMLKRAGDMTMTDLAILAERIQALYLERVATEAAVTEAFASDDAEAIAEATPELIAA</sequence>
<comment type="caution">
    <text evidence="1">The sequence shown here is derived from an EMBL/GenBank/DDBJ whole genome shotgun (WGS) entry which is preliminary data.</text>
</comment>
<proteinExistence type="predicted"/>
<accession>A0ABV4F043</accession>
<protein>
    <recommendedName>
        <fullName evidence="3">DUF3102 domain-containing protein</fullName>
    </recommendedName>
</protein>
<keyword evidence="2" id="KW-1185">Reference proteome</keyword>
<gene>
    <name evidence="1" type="ORF">ABIF29_003589</name>
</gene>
<evidence type="ECO:0000313" key="2">
    <source>
        <dbReference type="Proteomes" id="UP001565471"/>
    </source>
</evidence>